<evidence type="ECO:0000313" key="2">
    <source>
        <dbReference type="Proteomes" id="UP000255291"/>
    </source>
</evidence>
<comment type="caution">
    <text evidence="1">The sequence shown here is derived from an EMBL/GenBank/DDBJ whole genome shotgun (WGS) entry which is preliminary data.</text>
</comment>
<dbReference type="GO" id="GO:0003964">
    <property type="term" value="F:RNA-directed DNA polymerase activity"/>
    <property type="evidence" value="ECO:0007669"/>
    <property type="project" value="UniProtKB-KW"/>
</dbReference>
<feature type="non-terminal residue" evidence="1">
    <location>
        <position position="1"/>
    </location>
</feature>
<keyword evidence="1" id="KW-0808">Transferase</keyword>
<keyword evidence="1" id="KW-0695">RNA-directed DNA polymerase</keyword>
<gene>
    <name evidence="1" type="ORF">DXF87_27480</name>
</gene>
<dbReference type="Proteomes" id="UP000255291">
    <property type="component" value="Unassembled WGS sequence"/>
</dbReference>
<organism evidence="1 2">
    <name type="scientific">Enterobacter roggenkampii</name>
    <dbReference type="NCBI Taxonomy" id="1812935"/>
    <lineage>
        <taxon>Bacteria</taxon>
        <taxon>Pseudomonadati</taxon>
        <taxon>Pseudomonadota</taxon>
        <taxon>Gammaproteobacteria</taxon>
        <taxon>Enterobacterales</taxon>
        <taxon>Enterobacteriaceae</taxon>
        <taxon>Enterobacter</taxon>
        <taxon>Enterobacter cloacae complex</taxon>
    </lineage>
</organism>
<reference evidence="1 2" key="1">
    <citation type="submission" date="2018-07" db="EMBL/GenBank/DDBJ databases">
        <title>The use of a cohorting ward and systematic surveillance cultures for the control of a Klebsiella pneumoniae carbapenemase (KPC)-producing Enterobacteriaceae outbreak.</title>
        <authorList>
            <person name="Doi Y."/>
        </authorList>
    </citation>
    <scope>NUCLEOTIDE SEQUENCE [LARGE SCALE GENOMIC DNA]</scope>
    <source>
        <strain evidence="1 2">1-RC-17-04017</strain>
    </source>
</reference>
<name>A0ABD7GN50_9ENTR</name>
<feature type="non-terminal residue" evidence="1">
    <location>
        <position position="68"/>
    </location>
</feature>
<dbReference type="EMBL" id="QRBW01000707">
    <property type="protein sequence ID" value="RDT44724.1"/>
    <property type="molecule type" value="Genomic_DNA"/>
</dbReference>
<dbReference type="AlphaFoldDB" id="A0ABD7GN50"/>
<keyword evidence="1" id="KW-0548">Nucleotidyltransferase</keyword>
<evidence type="ECO:0000313" key="1">
    <source>
        <dbReference type="EMBL" id="RDT44724.1"/>
    </source>
</evidence>
<proteinExistence type="predicted"/>
<protein>
    <submittedName>
        <fullName evidence="1">RNA-directed DNA polymerase</fullName>
    </submittedName>
</protein>
<sequence length="68" mass="7800">QTLIGKSFPNITLTRDELRNQKWTWVTKNLYIIFTPLNGLKDSSMEDLFHSSVLQTTLGGKVFNRTNA</sequence>
<accession>A0ABD7GN50</accession>